<dbReference type="EMBL" id="AP018495">
    <property type="protein sequence ID" value="BBI30204.1"/>
    <property type="molecule type" value="Genomic_DNA"/>
</dbReference>
<protein>
    <submittedName>
        <fullName evidence="2">Uncharacterized protein</fullName>
    </submittedName>
</protein>
<feature type="region of interest" description="Disordered" evidence="1">
    <location>
        <begin position="290"/>
        <end position="335"/>
    </location>
</feature>
<feature type="compositionally biased region" description="Basic and acidic residues" evidence="1">
    <location>
        <begin position="293"/>
        <end position="305"/>
    </location>
</feature>
<organism evidence="2 3">
    <name type="scientific">Acanthamoeba castellanii medusavirus J1</name>
    <dbReference type="NCBI Taxonomy" id="3114988"/>
    <lineage>
        <taxon>Viruses</taxon>
        <taxon>Varidnaviria</taxon>
        <taxon>Bamfordvirae</taxon>
        <taxon>Nucleocytoviricota</taxon>
        <taxon>Megaviricetes</taxon>
        <taxon>Mamonoviridae</taxon>
        <taxon>Medusavirus</taxon>
        <taxon>Medusavirus medusae</taxon>
    </lineage>
</organism>
<keyword evidence="3" id="KW-1185">Reference proteome</keyword>
<evidence type="ECO:0000313" key="2">
    <source>
        <dbReference type="EMBL" id="BBI30204.1"/>
    </source>
</evidence>
<evidence type="ECO:0000256" key="1">
    <source>
        <dbReference type="SAM" id="MobiDB-lite"/>
    </source>
</evidence>
<dbReference type="KEGG" id="vg:80540556"/>
<accession>A0A3T1CWK6</accession>
<feature type="compositionally biased region" description="Low complexity" evidence="1">
    <location>
        <begin position="1"/>
        <end position="22"/>
    </location>
</feature>
<feature type="compositionally biased region" description="Basic and acidic residues" evidence="1">
    <location>
        <begin position="43"/>
        <end position="53"/>
    </location>
</feature>
<dbReference type="Proteomes" id="UP001161669">
    <property type="component" value="Segment"/>
</dbReference>
<sequence>MASSSFPGGSSSSSSAPVPGGVLQPKDVPARLNDLSMTYKPSGGDRKAPGADIKIKLGDTPSWLRIVTPRLRMPYGLSDNQKFADSPDKIKYTTDLSLDDLQTKPEQKEILQAVLSVESWVVQQVKANAKDWMPLVEEQPEEGEDVSAAMAAGGTAKTRPMDAKEIARAFTSCVKKARQVKREDGSMVTYAPMLKFKCRKDKSNGVTTGIFVDEGIDPATNKRKVSPGHVSQARVKNVVVSEIIEPSSVWFMPATGKFGVSWFVNQIRIHTDVPTNGGTVADRTTTFAFPDAGECHMGENKRKSPEEEEEEDAAAAPAEDAGEPKAKKAKTAPDQ</sequence>
<feature type="region of interest" description="Disordered" evidence="1">
    <location>
        <begin position="1"/>
        <end position="53"/>
    </location>
</feature>
<reference evidence="3" key="1">
    <citation type="journal article" date="2019" name="J. Virol.">
        <title>Medusavirus, a novel large DNA virus discovered from hot spring water.</title>
        <authorList>
            <person name="Yoshikawa G."/>
            <person name="Blanc-Mathieu R."/>
            <person name="Song C."/>
            <person name="Kayama Y."/>
            <person name="Mochizuki T."/>
            <person name="Murata K."/>
            <person name="Ogata H."/>
            <person name="Takemura M."/>
        </authorList>
    </citation>
    <scope>NUCLEOTIDE SEQUENCE [LARGE SCALE GENOMIC DNA]</scope>
</reference>
<proteinExistence type="predicted"/>
<evidence type="ECO:0000313" key="3">
    <source>
        <dbReference type="Proteomes" id="UP001161669"/>
    </source>
</evidence>
<feature type="compositionally biased region" description="Basic and acidic residues" evidence="1">
    <location>
        <begin position="322"/>
        <end position="335"/>
    </location>
</feature>
<name>A0A3T1CWK6_9VIRU</name>